<accession>A0A1J1IC16</accession>
<evidence type="ECO:0000313" key="2">
    <source>
        <dbReference type="Proteomes" id="UP000183832"/>
    </source>
</evidence>
<keyword evidence="2" id="KW-1185">Reference proteome</keyword>
<evidence type="ECO:0000313" key="1">
    <source>
        <dbReference type="EMBL" id="CRK95977.1"/>
    </source>
</evidence>
<dbReference type="AlphaFoldDB" id="A0A1J1IC16"/>
<protein>
    <submittedName>
        <fullName evidence="1">CLUMA_CG009418, isoform A</fullName>
    </submittedName>
</protein>
<name>A0A1J1IC16_9DIPT</name>
<gene>
    <name evidence="1" type="ORF">CLUMA_CG009418</name>
</gene>
<dbReference type="EMBL" id="CVRI01000043">
    <property type="protein sequence ID" value="CRK95977.1"/>
    <property type="molecule type" value="Genomic_DNA"/>
</dbReference>
<sequence length="61" mass="7377">MPLLRSLDQEKKLDYLGTDHWIMNGSQTTYMDLQLHRTTFDYVTKRQRTEDFILTTRNNEP</sequence>
<reference evidence="1 2" key="1">
    <citation type="submission" date="2015-04" db="EMBL/GenBank/DDBJ databases">
        <authorList>
            <person name="Syromyatnikov M.Y."/>
            <person name="Popov V.N."/>
        </authorList>
    </citation>
    <scope>NUCLEOTIDE SEQUENCE [LARGE SCALE GENOMIC DNA]</scope>
</reference>
<proteinExistence type="predicted"/>
<dbReference type="Proteomes" id="UP000183832">
    <property type="component" value="Unassembled WGS sequence"/>
</dbReference>
<organism evidence="1 2">
    <name type="scientific">Clunio marinus</name>
    <dbReference type="NCBI Taxonomy" id="568069"/>
    <lineage>
        <taxon>Eukaryota</taxon>
        <taxon>Metazoa</taxon>
        <taxon>Ecdysozoa</taxon>
        <taxon>Arthropoda</taxon>
        <taxon>Hexapoda</taxon>
        <taxon>Insecta</taxon>
        <taxon>Pterygota</taxon>
        <taxon>Neoptera</taxon>
        <taxon>Endopterygota</taxon>
        <taxon>Diptera</taxon>
        <taxon>Nematocera</taxon>
        <taxon>Chironomoidea</taxon>
        <taxon>Chironomidae</taxon>
        <taxon>Clunio</taxon>
    </lineage>
</organism>